<evidence type="ECO:0000256" key="1">
    <source>
        <dbReference type="SAM" id="MobiDB-lite"/>
    </source>
</evidence>
<protein>
    <submittedName>
        <fullName evidence="2">Uncharacterized protein</fullName>
    </submittedName>
</protein>
<gene>
    <name evidence="2" type="ORF">Tsubulata_008572</name>
</gene>
<dbReference type="AlphaFoldDB" id="A0A9Q0G068"/>
<comment type="caution">
    <text evidence="2">The sequence shown here is derived from an EMBL/GenBank/DDBJ whole genome shotgun (WGS) entry which is preliminary data.</text>
</comment>
<organism evidence="2 3">
    <name type="scientific">Turnera subulata</name>
    <dbReference type="NCBI Taxonomy" id="218843"/>
    <lineage>
        <taxon>Eukaryota</taxon>
        <taxon>Viridiplantae</taxon>
        <taxon>Streptophyta</taxon>
        <taxon>Embryophyta</taxon>
        <taxon>Tracheophyta</taxon>
        <taxon>Spermatophyta</taxon>
        <taxon>Magnoliopsida</taxon>
        <taxon>eudicotyledons</taxon>
        <taxon>Gunneridae</taxon>
        <taxon>Pentapetalae</taxon>
        <taxon>rosids</taxon>
        <taxon>fabids</taxon>
        <taxon>Malpighiales</taxon>
        <taxon>Passifloraceae</taxon>
        <taxon>Turnera</taxon>
    </lineage>
</organism>
<name>A0A9Q0G068_9ROSI</name>
<dbReference type="EMBL" id="JAKUCV010003170">
    <property type="protein sequence ID" value="KAJ4839934.1"/>
    <property type="molecule type" value="Genomic_DNA"/>
</dbReference>
<accession>A0A9Q0G068</accession>
<feature type="region of interest" description="Disordered" evidence="1">
    <location>
        <begin position="136"/>
        <end position="156"/>
    </location>
</feature>
<sequence length="306" mass="34572">MITENGVQHSPLDYVVNNKNQDGFNAHTQNNSGVELLSPQGTIPSIQGSTNQPHLNIATNNMMIYNVHQAENLYPTSSPQDSKIDMEGVDGRSSWDNQQSRNNGLFNNFIAPMHSFLSGYQYPQCNYSIEANVSHPQFSRPMSPGPSASRPTQSNNRLQLPNPVLGMPNFHNVHVPHDYHMTFVPSMHPRPQNFSHELNLGPMESNIYDLPNYNSMVPDDSFLSLRTSKTPNHQVQSMTDLLISQYCNPILHSPVPSRLQQSNSGHLNSRMLDEHLNSRMLDESNTNSTTSELYWVPRYIILIYPS</sequence>
<reference evidence="2" key="1">
    <citation type="submission" date="2022-02" db="EMBL/GenBank/DDBJ databases">
        <authorList>
            <person name="Henning P.M."/>
            <person name="McCubbin A.G."/>
            <person name="Shore J.S."/>
        </authorList>
    </citation>
    <scope>NUCLEOTIDE SEQUENCE</scope>
    <source>
        <strain evidence="2">F60SS</strain>
        <tissue evidence="2">Leaves</tissue>
    </source>
</reference>
<dbReference type="Proteomes" id="UP001141552">
    <property type="component" value="Unassembled WGS sequence"/>
</dbReference>
<keyword evidence="3" id="KW-1185">Reference proteome</keyword>
<reference evidence="2" key="2">
    <citation type="journal article" date="2023" name="Plants (Basel)">
        <title>Annotation of the Turnera subulata (Passifloraceae) Draft Genome Reveals the S-Locus Evolved after the Divergence of Turneroideae from Passifloroideae in a Stepwise Manner.</title>
        <authorList>
            <person name="Henning P.M."/>
            <person name="Roalson E.H."/>
            <person name="Mir W."/>
            <person name="McCubbin A.G."/>
            <person name="Shore J.S."/>
        </authorList>
    </citation>
    <scope>NUCLEOTIDE SEQUENCE</scope>
    <source>
        <strain evidence="2">F60SS</strain>
    </source>
</reference>
<evidence type="ECO:0000313" key="3">
    <source>
        <dbReference type="Proteomes" id="UP001141552"/>
    </source>
</evidence>
<proteinExistence type="predicted"/>
<evidence type="ECO:0000313" key="2">
    <source>
        <dbReference type="EMBL" id="KAJ4839934.1"/>
    </source>
</evidence>